<gene>
    <name evidence="2" type="ORF">ACFF45_06670</name>
</gene>
<dbReference type="Pfam" id="PF07295">
    <property type="entry name" value="DUF1451"/>
    <property type="match status" value="1"/>
</dbReference>
<dbReference type="RefSeq" id="WP_381343193.1">
    <property type="nucleotide sequence ID" value="NZ_JBHMCY010000009.1"/>
</dbReference>
<reference evidence="2 3" key="1">
    <citation type="submission" date="2024-09" db="EMBL/GenBank/DDBJ databases">
        <authorList>
            <person name="Sun Q."/>
            <person name="Mori K."/>
        </authorList>
    </citation>
    <scope>NUCLEOTIDE SEQUENCE [LARGE SCALE GENOMIC DNA]</scope>
    <source>
        <strain evidence="2 3">JCM 6917</strain>
    </source>
</reference>
<evidence type="ECO:0008006" key="4">
    <source>
        <dbReference type="Google" id="ProtNLM"/>
    </source>
</evidence>
<dbReference type="InterPro" id="IPR009912">
    <property type="entry name" value="DUF1451"/>
</dbReference>
<evidence type="ECO:0000313" key="3">
    <source>
        <dbReference type="Proteomes" id="UP001589709"/>
    </source>
</evidence>
<evidence type="ECO:0000313" key="2">
    <source>
        <dbReference type="EMBL" id="MFB9462406.1"/>
    </source>
</evidence>
<accession>A0ABV5MWX6</accession>
<dbReference type="EMBL" id="JBHMCY010000009">
    <property type="protein sequence ID" value="MFB9462406.1"/>
    <property type="molecule type" value="Genomic_DNA"/>
</dbReference>
<dbReference type="Proteomes" id="UP001589709">
    <property type="component" value="Unassembled WGS sequence"/>
</dbReference>
<evidence type="ECO:0000256" key="1">
    <source>
        <dbReference type="SAM" id="MobiDB-lite"/>
    </source>
</evidence>
<feature type="region of interest" description="Disordered" evidence="1">
    <location>
        <begin position="29"/>
        <end position="53"/>
    </location>
</feature>
<proteinExistence type="predicted"/>
<organism evidence="2 3">
    <name type="scientific">Streptomyces cinereospinus</name>
    <dbReference type="NCBI Taxonomy" id="285561"/>
    <lineage>
        <taxon>Bacteria</taxon>
        <taxon>Bacillati</taxon>
        <taxon>Actinomycetota</taxon>
        <taxon>Actinomycetes</taxon>
        <taxon>Kitasatosporales</taxon>
        <taxon>Streptomycetaceae</taxon>
        <taxon>Streptomyces</taxon>
    </lineage>
</organism>
<protein>
    <recommendedName>
        <fullName evidence="4">Alpha helical protein</fullName>
    </recommendedName>
</protein>
<keyword evidence="3" id="KW-1185">Reference proteome</keyword>
<feature type="compositionally biased region" description="Basic and acidic residues" evidence="1">
    <location>
        <begin position="38"/>
        <end position="53"/>
    </location>
</feature>
<name>A0ABV5MWX6_9ACTN</name>
<sequence>MTAKAGEKAQKTGDFYCASCSEKVHVEEGDKIPTCPNGHKEFGTRRNEPDNKS</sequence>
<comment type="caution">
    <text evidence="2">The sequence shown here is derived from an EMBL/GenBank/DDBJ whole genome shotgun (WGS) entry which is preliminary data.</text>
</comment>